<dbReference type="GO" id="GO:0000976">
    <property type="term" value="F:transcription cis-regulatory region binding"/>
    <property type="evidence" value="ECO:0007669"/>
    <property type="project" value="TreeGrafter"/>
</dbReference>
<dbReference type="InterPro" id="IPR036388">
    <property type="entry name" value="WH-like_DNA-bd_sf"/>
</dbReference>
<keyword evidence="4" id="KW-0804">Transcription</keyword>
<name>A0AA48REQ4_9BACL</name>
<sequence length="296" mass="33524">MDFEQLRAFYTVAQTKNFTKAAEMLHVVQSTVTTRIKQLEEKVGKPLFTRDKRSVKITQAGLTLLPYAERILKLATEALNEVAALQPYEDYLSIGSLNSIWTAILEPILKEYHYRYPHIAISTKTGHSADVIQFLLDNVIQIGIVYVPPSLPNFEVIPAWEDEIVLVSPPDDSIITAPHVDARELRNLPLLFMNWGPPFDQWMRQTLPRSFVPKLHVDKAELAIDLVKEGLGVSLLTRSTVQADLANGTLKEITIVGNRPPKRSAYIVLPRDKKNKPSVEKWLGLMQEFGYLPERA</sequence>
<evidence type="ECO:0000256" key="4">
    <source>
        <dbReference type="ARBA" id="ARBA00023163"/>
    </source>
</evidence>
<evidence type="ECO:0000256" key="3">
    <source>
        <dbReference type="ARBA" id="ARBA00023125"/>
    </source>
</evidence>
<evidence type="ECO:0000313" key="7">
    <source>
        <dbReference type="Proteomes" id="UP001189619"/>
    </source>
</evidence>
<evidence type="ECO:0000259" key="5">
    <source>
        <dbReference type="PROSITE" id="PS50931"/>
    </source>
</evidence>
<gene>
    <name evidence="6" type="ORF">BSPP4475_12105</name>
</gene>
<dbReference type="RefSeq" id="WP_171565681.1">
    <property type="nucleotide sequence ID" value="NZ_JAUSVZ010000031.1"/>
</dbReference>
<dbReference type="PANTHER" id="PTHR30126">
    <property type="entry name" value="HTH-TYPE TRANSCRIPTIONAL REGULATOR"/>
    <property type="match status" value="1"/>
</dbReference>
<evidence type="ECO:0000313" key="6">
    <source>
        <dbReference type="EMBL" id="CAJ1003063.1"/>
    </source>
</evidence>
<dbReference type="PROSITE" id="PS50931">
    <property type="entry name" value="HTH_LYSR"/>
    <property type="match status" value="1"/>
</dbReference>
<evidence type="ECO:0000256" key="1">
    <source>
        <dbReference type="ARBA" id="ARBA00009437"/>
    </source>
</evidence>
<dbReference type="InterPro" id="IPR005119">
    <property type="entry name" value="LysR_subst-bd"/>
</dbReference>
<dbReference type="InterPro" id="IPR036390">
    <property type="entry name" value="WH_DNA-bd_sf"/>
</dbReference>
<dbReference type="SUPFAM" id="SSF46785">
    <property type="entry name" value="Winged helix' DNA-binding domain"/>
    <property type="match status" value="1"/>
</dbReference>
<dbReference type="Gene3D" id="1.10.10.10">
    <property type="entry name" value="Winged helix-like DNA-binding domain superfamily/Winged helix DNA-binding domain"/>
    <property type="match status" value="1"/>
</dbReference>
<comment type="similarity">
    <text evidence="1">Belongs to the LysR transcriptional regulatory family.</text>
</comment>
<dbReference type="PANTHER" id="PTHR30126:SF40">
    <property type="entry name" value="HTH-TYPE TRANSCRIPTIONAL REGULATOR GLTR"/>
    <property type="match status" value="1"/>
</dbReference>
<dbReference type="Proteomes" id="UP001189619">
    <property type="component" value="Chromosome"/>
</dbReference>
<reference evidence="6" key="1">
    <citation type="submission" date="2023-07" db="EMBL/GenBank/DDBJ databases">
        <authorList>
            <person name="Ivanov I."/>
            <person name="Teneva D."/>
            <person name="Stoikov I."/>
        </authorList>
    </citation>
    <scope>NUCLEOTIDE SEQUENCE</scope>
    <source>
        <strain evidence="6">4475</strain>
    </source>
</reference>
<organism evidence="6 7">
    <name type="scientific">Brevibacillus aydinogluensis</name>
    <dbReference type="NCBI Taxonomy" id="927786"/>
    <lineage>
        <taxon>Bacteria</taxon>
        <taxon>Bacillati</taxon>
        <taxon>Bacillota</taxon>
        <taxon>Bacilli</taxon>
        <taxon>Bacillales</taxon>
        <taxon>Paenibacillaceae</taxon>
        <taxon>Brevibacillus</taxon>
    </lineage>
</organism>
<protein>
    <submittedName>
        <fullName evidence="6">Transcriptional regulator</fullName>
    </submittedName>
</protein>
<dbReference type="Pfam" id="PF03466">
    <property type="entry name" value="LysR_substrate"/>
    <property type="match status" value="1"/>
</dbReference>
<dbReference type="AlphaFoldDB" id="A0AA48REQ4"/>
<accession>A0AA48REQ4</accession>
<dbReference type="SUPFAM" id="SSF53850">
    <property type="entry name" value="Periplasmic binding protein-like II"/>
    <property type="match status" value="1"/>
</dbReference>
<feature type="domain" description="HTH lysR-type" evidence="5">
    <location>
        <begin position="1"/>
        <end position="58"/>
    </location>
</feature>
<dbReference type="Gene3D" id="3.40.190.290">
    <property type="match status" value="1"/>
</dbReference>
<dbReference type="CDD" id="cd05466">
    <property type="entry name" value="PBP2_LTTR_substrate"/>
    <property type="match status" value="1"/>
</dbReference>
<dbReference type="Pfam" id="PF00126">
    <property type="entry name" value="HTH_1"/>
    <property type="match status" value="1"/>
</dbReference>
<proteinExistence type="inferred from homology"/>
<dbReference type="InterPro" id="IPR000847">
    <property type="entry name" value="LysR_HTH_N"/>
</dbReference>
<evidence type="ECO:0000256" key="2">
    <source>
        <dbReference type="ARBA" id="ARBA00023015"/>
    </source>
</evidence>
<keyword evidence="3" id="KW-0238">DNA-binding</keyword>
<keyword evidence="7" id="KW-1185">Reference proteome</keyword>
<dbReference type="FunFam" id="1.10.10.10:FF:000001">
    <property type="entry name" value="LysR family transcriptional regulator"/>
    <property type="match status" value="1"/>
</dbReference>
<dbReference type="KEGG" id="bayd:BSPP4475_12105"/>
<dbReference type="GO" id="GO:0003700">
    <property type="term" value="F:DNA-binding transcription factor activity"/>
    <property type="evidence" value="ECO:0007669"/>
    <property type="project" value="InterPro"/>
</dbReference>
<dbReference type="EMBL" id="OY569118">
    <property type="protein sequence ID" value="CAJ1003063.1"/>
    <property type="molecule type" value="Genomic_DNA"/>
</dbReference>
<keyword evidence="2" id="KW-0805">Transcription regulation</keyword>
<dbReference type="PRINTS" id="PR00039">
    <property type="entry name" value="HTHLYSR"/>
</dbReference>